<dbReference type="RefSeq" id="WP_188367181.1">
    <property type="nucleotide sequence ID" value="NZ_BMDT01000003.1"/>
</dbReference>
<organism evidence="7 8">
    <name type="scientific">Enterococcus alcedinis</name>
    <dbReference type="NCBI Taxonomy" id="1274384"/>
    <lineage>
        <taxon>Bacteria</taxon>
        <taxon>Bacillati</taxon>
        <taxon>Bacillota</taxon>
        <taxon>Bacilli</taxon>
        <taxon>Lactobacillales</taxon>
        <taxon>Enterococcaceae</taxon>
        <taxon>Enterococcus</taxon>
    </lineage>
</organism>
<dbReference type="SUPFAM" id="SSF52172">
    <property type="entry name" value="CheY-like"/>
    <property type="match status" value="1"/>
</dbReference>
<dbReference type="SMART" id="SM00342">
    <property type="entry name" value="HTH_ARAC"/>
    <property type="match status" value="1"/>
</dbReference>
<name>A0A917N485_9ENTE</name>
<evidence type="ECO:0000256" key="3">
    <source>
        <dbReference type="ARBA" id="ARBA00023163"/>
    </source>
</evidence>
<gene>
    <name evidence="7" type="ORF">GCM10011482_09970</name>
</gene>
<dbReference type="Pfam" id="PF00072">
    <property type="entry name" value="Response_reg"/>
    <property type="match status" value="1"/>
</dbReference>
<dbReference type="Gene3D" id="1.10.10.60">
    <property type="entry name" value="Homeodomain-like"/>
    <property type="match status" value="2"/>
</dbReference>
<evidence type="ECO:0000259" key="6">
    <source>
        <dbReference type="PROSITE" id="PS50110"/>
    </source>
</evidence>
<dbReference type="Pfam" id="PF12833">
    <property type="entry name" value="HTH_18"/>
    <property type="match status" value="1"/>
</dbReference>
<accession>A0A917N485</accession>
<dbReference type="InterPro" id="IPR020449">
    <property type="entry name" value="Tscrpt_reg_AraC-type_HTH"/>
</dbReference>
<sequence>MKRVVIIDDEKMIVEGLNFFLKERFPNDLSIVKTYLQSEEALIELKKISFDILITDICMLNMTGLELIKEIQKQKEFEAIVVSAYHNFDYAKESIDLGVRTYLTKPIDFEKLSTVIEKIIDESPKHGIEQREQFSKVTNQLIAVIQEDYVSDLYLNGLAEKLHYNAAYLGQLFQKEVGEPFNLYLLNYRIEKAKELLHQTEWSVDEISHAVGFQTPTYFIRMFKNHIGLTPLKYRKTL</sequence>
<dbReference type="PROSITE" id="PS01124">
    <property type="entry name" value="HTH_ARAC_FAMILY_2"/>
    <property type="match status" value="1"/>
</dbReference>
<feature type="domain" description="HTH araC/xylS-type" evidence="5">
    <location>
        <begin position="139"/>
        <end position="237"/>
    </location>
</feature>
<evidence type="ECO:0000313" key="8">
    <source>
        <dbReference type="Proteomes" id="UP000622610"/>
    </source>
</evidence>
<feature type="domain" description="Response regulatory" evidence="6">
    <location>
        <begin position="3"/>
        <end position="120"/>
    </location>
</feature>
<dbReference type="SUPFAM" id="SSF46689">
    <property type="entry name" value="Homeodomain-like"/>
    <property type="match status" value="1"/>
</dbReference>
<feature type="modified residue" description="4-aspartylphosphate" evidence="4">
    <location>
        <position position="56"/>
    </location>
</feature>
<evidence type="ECO:0000259" key="5">
    <source>
        <dbReference type="PROSITE" id="PS01124"/>
    </source>
</evidence>
<keyword evidence="1" id="KW-0805">Transcription regulation</keyword>
<proteinExistence type="predicted"/>
<dbReference type="CDD" id="cd17536">
    <property type="entry name" value="REC_YesN-like"/>
    <property type="match status" value="1"/>
</dbReference>
<dbReference type="InterPro" id="IPR009057">
    <property type="entry name" value="Homeodomain-like_sf"/>
</dbReference>
<dbReference type="GO" id="GO:0043565">
    <property type="term" value="F:sequence-specific DNA binding"/>
    <property type="evidence" value="ECO:0007669"/>
    <property type="project" value="InterPro"/>
</dbReference>
<keyword evidence="2 7" id="KW-0238">DNA-binding</keyword>
<keyword evidence="4" id="KW-0597">Phosphoprotein</keyword>
<keyword evidence="3" id="KW-0804">Transcription</keyword>
<comment type="caution">
    <text evidence="7">The sequence shown here is derived from an EMBL/GenBank/DDBJ whole genome shotgun (WGS) entry which is preliminary data.</text>
</comment>
<dbReference type="Proteomes" id="UP000622610">
    <property type="component" value="Unassembled WGS sequence"/>
</dbReference>
<dbReference type="GO" id="GO:0000160">
    <property type="term" value="P:phosphorelay signal transduction system"/>
    <property type="evidence" value="ECO:0007669"/>
    <property type="project" value="InterPro"/>
</dbReference>
<dbReference type="InterPro" id="IPR018062">
    <property type="entry name" value="HTH_AraC-typ_CS"/>
</dbReference>
<dbReference type="PANTHER" id="PTHR43280">
    <property type="entry name" value="ARAC-FAMILY TRANSCRIPTIONAL REGULATOR"/>
    <property type="match status" value="1"/>
</dbReference>
<dbReference type="PROSITE" id="PS50110">
    <property type="entry name" value="RESPONSE_REGULATORY"/>
    <property type="match status" value="1"/>
</dbReference>
<evidence type="ECO:0000256" key="2">
    <source>
        <dbReference type="ARBA" id="ARBA00023125"/>
    </source>
</evidence>
<keyword evidence="8" id="KW-1185">Reference proteome</keyword>
<evidence type="ECO:0000313" key="7">
    <source>
        <dbReference type="EMBL" id="GGI65343.1"/>
    </source>
</evidence>
<evidence type="ECO:0000256" key="4">
    <source>
        <dbReference type="PROSITE-ProRule" id="PRU00169"/>
    </source>
</evidence>
<dbReference type="GO" id="GO:0003700">
    <property type="term" value="F:DNA-binding transcription factor activity"/>
    <property type="evidence" value="ECO:0007669"/>
    <property type="project" value="InterPro"/>
</dbReference>
<protein>
    <submittedName>
        <fullName evidence="7">DNA-binding response regulator</fullName>
    </submittedName>
</protein>
<dbReference type="AlphaFoldDB" id="A0A917N485"/>
<dbReference type="InterPro" id="IPR011006">
    <property type="entry name" value="CheY-like_superfamily"/>
</dbReference>
<reference evidence="7" key="1">
    <citation type="journal article" date="2014" name="Int. J. Syst. Evol. Microbiol.">
        <title>Complete genome sequence of Corynebacterium casei LMG S-19264T (=DSM 44701T), isolated from a smear-ripened cheese.</title>
        <authorList>
            <consortium name="US DOE Joint Genome Institute (JGI-PGF)"/>
            <person name="Walter F."/>
            <person name="Albersmeier A."/>
            <person name="Kalinowski J."/>
            <person name="Ruckert C."/>
        </authorList>
    </citation>
    <scope>NUCLEOTIDE SEQUENCE</scope>
    <source>
        <strain evidence="7">CCM 8433</strain>
    </source>
</reference>
<reference evidence="7" key="2">
    <citation type="submission" date="2020-09" db="EMBL/GenBank/DDBJ databases">
        <authorList>
            <person name="Sun Q."/>
            <person name="Sedlacek I."/>
        </authorList>
    </citation>
    <scope>NUCLEOTIDE SEQUENCE</scope>
    <source>
        <strain evidence="7">CCM 8433</strain>
    </source>
</reference>
<dbReference type="InterPro" id="IPR001789">
    <property type="entry name" value="Sig_transdc_resp-reg_receiver"/>
</dbReference>
<dbReference type="PRINTS" id="PR00032">
    <property type="entry name" value="HTHARAC"/>
</dbReference>
<evidence type="ECO:0000256" key="1">
    <source>
        <dbReference type="ARBA" id="ARBA00023015"/>
    </source>
</evidence>
<dbReference type="PANTHER" id="PTHR43280:SF28">
    <property type="entry name" value="HTH-TYPE TRANSCRIPTIONAL ACTIVATOR RHAS"/>
    <property type="match status" value="1"/>
</dbReference>
<dbReference type="EMBL" id="BMDT01000003">
    <property type="protein sequence ID" value="GGI65343.1"/>
    <property type="molecule type" value="Genomic_DNA"/>
</dbReference>
<dbReference type="PROSITE" id="PS00041">
    <property type="entry name" value="HTH_ARAC_FAMILY_1"/>
    <property type="match status" value="1"/>
</dbReference>
<dbReference type="InterPro" id="IPR018060">
    <property type="entry name" value="HTH_AraC"/>
</dbReference>
<dbReference type="SMART" id="SM00448">
    <property type="entry name" value="REC"/>
    <property type="match status" value="1"/>
</dbReference>
<dbReference type="Gene3D" id="3.40.50.2300">
    <property type="match status" value="1"/>
</dbReference>